<accession>A0A381P3E0</accession>
<feature type="domain" description="Glycosyltransferase subfamily 4-like N-terminal" evidence="1">
    <location>
        <begin position="98"/>
        <end position="237"/>
    </location>
</feature>
<dbReference type="SUPFAM" id="SSF53756">
    <property type="entry name" value="UDP-Glycosyltransferase/glycogen phosphorylase"/>
    <property type="match status" value="1"/>
</dbReference>
<name>A0A381P3E0_9ZZZZ</name>
<protein>
    <recommendedName>
        <fullName evidence="1">Glycosyltransferase subfamily 4-like N-terminal domain-containing protein</fullName>
    </recommendedName>
</protein>
<dbReference type="Gene3D" id="3.40.50.2000">
    <property type="entry name" value="Glycogen Phosphorylase B"/>
    <property type="match status" value="2"/>
</dbReference>
<organism evidence="2">
    <name type="scientific">marine metagenome</name>
    <dbReference type="NCBI Taxonomy" id="408172"/>
    <lineage>
        <taxon>unclassified sequences</taxon>
        <taxon>metagenomes</taxon>
        <taxon>ecological metagenomes</taxon>
    </lineage>
</organism>
<evidence type="ECO:0000259" key="1">
    <source>
        <dbReference type="Pfam" id="PF13579"/>
    </source>
</evidence>
<reference evidence="2" key="1">
    <citation type="submission" date="2018-05" db="EMBL/GenBank/DDBJ databases">
        <authorList>
            <person name="Lanie J.A."/>
            <person name="Ng W.-L."/>
            <person name="Kazmierczak K.M."/>
            <person name="Andrzejewski T.M."/>
            <person name="Davidsen T.M."/>
            <person name="Wayne K.J."/>
            <person name="Tettelin H."/>
            <person name="Glass J.I."/>
            <person name="Rusch D."/>
            <person name="Podicherti R."/>
            <person name="Tsui H.-C.T."/>
            <person name="Winkler M.E."/>
        </authorList>
    </citation>
    <scope>NUCLEOTIDE SEQUENCE</scope>
</reference>
<evidence type="ECO:0000313" key="2">
    <source>
        <dbReference type="EMBL" id="SUZ61445.1"/>
    </source>
</evidence>
<gene>
    <name evidence="2" type="ORF">METZ01_LOCUS14299</name>
</gene>
<dbReference type="AlphaFoldDB" id="A0A381P3E0"/>
<dbReference type="InterPro" id="IPR028098">
    <property type="entry name" value="Glyco_trans_4-like_N"/>
</dbReference>
<sequence length="451" mass="50199">MCHVAHAPPGSRTNRIVWYASRRWTIPVGLPITGDVLSKWDDGLKKILYISYDGVLEPLGESQVVSYLDRLAANNKIKLLSFERPKDLANRVRVSAMRDRLERHGIEWVWLRYHKWPPVVSTLFDILVGVKLARAACRSDGIHVVHARGYVPSLIAITARRGGGAKFLFDMRGFWVDEKVEAGHWKAGGILFHVGKWCEQRFFRAADAIVSLTEAGVRTFSTGGYPVREGVPVVVIPTCVDLQRFTVEEKDSTLSSKLGISGADVIGCVGTMSGWYLRAEMLRFLACISQAFEQARILIVTREDHDSLRRDCEAAGVPQDRLIIYSAQFADMPRVMSLFDAGVFFIRPSMSKRGSAATKLAEFLACGVPVIINDGVGDSGGIVAQRRVGVVLDNLDERGFDSSLAQIRTMLADSSVRGRCRQTAEELFDLRQGAERYGHLYEQLTKTVSHQ</sequence>
<dbReference type="EMBL" id="UINC01000803">
    <property type="protein sequence ID" value="SUZ61445.1"/>
    <property type="molecule type" value="Genomic_DNA"/>
</dbReference>
<dbReference type="PANTHER" id="PTHR12526">
    <property type="entry name" value="GLYCOSYLTRANSFERASE"/>
    <property type="match status" value="1"/>
</dbReference>
<proteinExistence type="predicted"/>
<dbReference type="Pfam" id="PF13692">
    <property type="entry name" value="Glyco_trans_1_4"/>
    <property type="match status" value="1"/>
</dbReference>
<dbReference type="Pfam" id="PF13579">
    <property type="entry name" value="Glyco_trans_4_4"/>
    <property type="match status" value="1"/>
</dbReference>